<gene>
    <name evidence="2" type="ORF">TRAPUB_6827</name>
</gene>
<proteinExistence type="predicted"/>
<organism evidence="2 3">
    <name type="scientific">Trametes pubescens</name>
    <name type="common">White-rot fungus</name>
    <dbReference type="NCBI Taxonomy" id="154538"/>
    <lineage>
        <taxon>Eukaryota</taxon>
        <taxon>Fungi</taxon>
        <taxon>Dikarya</taxon>
        <taxon>Basidiomycota</taxon>
        <taxon>Agaricomycotina</taxon>
        <taxon>Agaricomycetes</taxon>
        <taxon>Polyporales</taxon>
        <taxon>Polyporaceae</taxon>
        <taxon>Trametes</taxon>
    </lineage>
</organism>
<name>A0A1M2V571_TRAPU</name>
<dbReference type="OMA" id="EYRWKTH"/>
<keyword evidence="3" id="KW-1185">Reference proteome</keyword>
<sequence length="189" mass="22246">MPPPVKTQPPTKLEFTMNSLRNTALSTDDDTMHYEIVTRYWHPNVTKINKFDMETRELITIGEIEGLQTKEPRVRFGGDKGQWISAADFLKYDADNTGGTFKVSEDAEYRWKTHKGRFQLIKSDDPEKKPLAEFHPHQRHFFVFRMSKHAYFQLQPIPEIMQAIDKFIDSILIGYPETYSVWIWRGPKH</sequence>
<dbReference type="AlphaFoldDB" id="A0A1M2V571"/>
<accession>A0A1M2V571</accession>
<evidence type="ECO:0000259" key="1">
    <source>
        <dbReference type="Pfam" id="PF20236"/>
    </source>
</evidence>
<reference evidence="2 3" key="1">
    <citation type="submission" date="2016-10" db="EMBL/GenBank/DDBJ databases">
        <title>Genome sequence of the basidiomycete white-rot fungus Trametes pubescens.</title>
        <authorList>
            <person name="Makela M.R."/>
            <person name="Granchi Z."/>
            <person name="Peng M."/>
            <person name="De Vries R.P."/>
            <person name="Grigoriev I."/>
            <person name="Riley R."/>
            <person name="Hilden K."/>
        </authorList>
    </citation>
    <scope>NUCLEOTIDE SEQUENCE [LARGE SCALE GENOMIC DNA]</scope>
    <source>
        <strain evidence="2 3">FBCC735</strain>
    </source>
</reference>
<evidence type="ECO:0000313" key="3">
    <source>
        <dbReference type="Proteomes" id="UP000184267"/>
    </source>
</evidence>
<comment type="caution">
    <text evidence="2">The sequence shown here is derived from an EMBL/GenBank/DDBJ whole genome shotgun (WGS) entry which is preliminary data.</text>
</comment>
<evidence type="ECO:0000313" key="2">
    <source>
        <dbReference type="EMBL" id="OJT02646.1"/>
    </source>
</evidence>
<dbReference type="InterPro" id="IPR046528">
    <property type="entry name" value="DUF6593"/>
</dbReference>
<dbReference type="OrthoDB" id="2798132at2759"/>
<dbReference type="EMBL" id="MNAD01001654">
    <property type="protein sequence ID" value="OJT02646.1"/>
    <property type="molecule type" value="Genomic_DNA"/>
</dbReference>
<protein>
    <recommendedName>
        <fullName evidence="1">DUF6593 domain-containing protein</fullName>
    </recommendedName>
</protein>
<feature type="domain" description="DUF6593" evidence="1">
    <location>
        <begin position="18"/>
        <end position="173"/>
    </location>
</feature>
<dbReference type="Proteomes" id="UP000184267">
    <property type="component" value="Unassembled WGS sequence"/>
</dbReference>
<dbReference type="Pfam" id="PF20236">
    <property type="entry name" value="DUF6593"/>
    <property type="match status" value="1"/>
</dbReference>